<comment type="pathway">
    <text evidence="2">Quinol/quinone metabolism; menaquinone biosynthesis.</text>
</comment>
<dbReference type="PANTHER" id="PTHR13929:SF0">
    <property type="entry name" value="UBIA PRENYLTRANSFERASE DOMAIN-CONTAINING PROTEIN 1"/>
    <property type="match status" value="1"/>
</dbReference>
<keyword evidence="4" id="KW-1003">Cell membrane</keyword>
<gene>
    <name evidence="10" type="ORF">SAMN02745121_04400</name>
</gene>
<dbReference type="STRING" id="54.SAMN02745121_04400"/>
<dbReference type="InterPro" id="IPR000537">
    <property type="entry name" value="UbiA_prenyltransferase"/>
</dbReference>
<feature type="transmembrane region" description="Helical" evidence="9">
    <location>
        <begin position="237"/>
        <end position="257"/>
    </location>
</feature>
<reference evidence="11" key="1">
    <citation type="submission" date="2016-10" db="EMBL/GenBank/DDBJ databases">
        <authorList>
            <person name="Varghese N."/>
            <person name="Submissions S."/>
        </authorList>
    </citation>
    <scope>NUCLEOTIDE SEQUENCE [LARGE SCALE GENOMIC DNA]</scope>
    <source>
        <strain evidence="11">ATCC 25963</strain>
    </source>
</reference>
<keyword evidence="5 10" id="KW-0808">Transferase</keyword>
<evidence type="ECO:0000256" key="1">
    <source>
        <dbReference type="ARBA" id="ARBA00004141"/>
    </source>
</evidence>
<evidence type="ECO:0000313" key="10">
    <source>
        <dbReference type="EMBL" id="SFE47904.1"/>
    </source>
</evidence>
<keyword evidence="8 9" id="KW-0472">Membrane</keyword>
<dbReference type="AlphaFoldDB" id="A0A1I2AV91"/>
<accession>A0A1I2AV91</accession>
<dbReference type="GO" id="GO:0004659">
    <property type="term" value="F:prenyltransferase activity"/>
    <property type="evidence" value="ECO:0007669"/>
    <property type="project" value="InterPro"/>
</dbReference>
<dbReference type="InterPro" id="IPR044878">
    <property type="entry name" value="UbiA_sf"/>
</dbReference>
<feature type="transmembrane region" description="Helical" evidence="9">
    <location>
        <begin position="117"/>
        <end position="136"/>
    </location>
</feature>
<keyword evidence="11" id="KW-1185">Reference proteome</keyword>
<feature type="transmembrane region" description="Helical" evidence="9">
    <location>
        <begin position="33"/>
        <end position="55"/>
    </location>
</feature>
<proteinExistence type="predicted"/>
<dbReference type="PANTHER" id="PTHR13929">
    <property type="entry name" value="1,4-DIHYDROXY-2-NAPHTHOATE OCTAPRENYLTRANSFERASE"/>
    <property type="match status" value="1"/>
</dbReference>
<dbReference type="Pfam" id="PF01040">
    <property type="entry name" value="UbiA"/>
    <property type="match status" value="1"/>
</dbReference>
<evidence type="ECO:0000256" key="5">
    <source>
        <dbReference type="ARBA" id="ARBA00022679"/>
    </source>
</evidence>
<protein>
    <submittedName>
        <fullName evidence="10">1,4-dihydroxy-2-naphthoate octaprenyltransferase</fullName>
    </submittedName>
</protein>
<dbReference type="UniPathway" id="UPA00079"/>
<keyword evidence="6 9" id="KW-0812">Transmembrane</keyword>
<keyword evidence="3" id="KW-0474">Menaquinone biosynthesis</keyword>
<feature type="transmembrane region" description="Helical" evidence="9">
    <location>
        <begin position="61"/>
        <end position="82"/>
    </location>
</feature>
<evidence type="ECO:0000256" key="2">
    <source>
        <dbReference type="ARBA" id="ARBA00004863"/>
    </source>
</evidence>
<sequence>MFDLRMWFRALQIIPRLSKDEWDRLDLVSRWLIATRAAVFVMTIVSAGIGGILAARDGHFSGLNFLACLIGLVFAHATNNLVNDLTDHLQGVDEGNYFRAQYGPQPLEHGLMSVRDVLRYTAITGAIALAAGVWLVAATGTAALGLMLAGVVFVLFYTWPLKHIGLGEPTVLLVWGPLMVGGTYLCTAGQWSWDAALIGTAYALGPTAVLFGKHTDKLPADRAKGIFTLPVLLGEPLARRCVTVMLVLQLLAVVTLVWRGALGWPLLVVLAALPLLRDTAAVFARPRPETCPPGFPKHIWPTYLVAYAFRYNRRFGLLFLLGLLIDLALR</sequence>
<dbReference type="Gene3D" id="1.20.120.1780">
    <property type="entry name" value="UbiA prenyltransferase"/>
    <property type="match status" value="1"/>
</dbReference>
<comment type="subcellular location">
    <subcellularLocation>
        <location evidence="1">Membrane</location>
        <topology evidence="1">Multi-pass membrane protein</topology>
    </subcellularLocation>
</comment>
<evidence type="ECO:0000256" key="4">
    <source>
        <dbReference type="ARBA" id="ARBA00022475"/>
    </source>
</evidence>
<dbReference type="EMBL" id="FOMX01000014">
    <property type="protein sequence ID" value="SFE47904.1"/>
    <property type="molecule type" value="Genomic_DNA"/>
</dbReference>
<feature type="transmembrane region" description="Helical" evidence="9">
    <location>
        <begin position="142"/>
        <end position="159"/>
    </location>
</feature>
<dbReference type="OrthoDB" id="9767568at2"/>
<evidence type="ECO:0000313" key="11">
    <source>
        <dbReference type="Proteomes" id="UP000199400"/>
    </source>
</evidence>
<dbReference type="RefSeq" id="WP_096332054.1">
    <property type="nucleotide sequence ID" value="NZ_FOMX01000014.1"/>
</dbReference>
<dbReference type="GO" id="GO:0042371">
    <property type="term" value="P:vitamin K biosynthetic process"/>
    <property type="evidence" value="ECO:0007669"/>
    <property type="project" value="TreeGrafter"/>
</dbReference>
<organism evidence="10 11">
    <name type="scientific">Nannocystis exedens</name>
    <dbReference type="NCBI Taxonomy" id="54"/>
    <lineage>
        <taxon>Bacteria</taxon>
        <taxon>Pseudomonadati</taxon>
        <taxon>Myxococcota</taxon>
        <taxon>Polyangia</taxon>
        <taxon>Nannocystales</taxon>
        <taxon>Nannocystaceae</taxon>
        <taxon>Nannocystis</taxon>
    </lineage>
</organism>
<evidence type="ECO:0000256" key="7">
    <source>
        <dbReference type="ARBA" id="ARBA00022989"/>
    </source>
</evidence>
<dbReference type="GO" id="GO:0009234">
    <property type="term" value="P:menaquinone biosynthetic process"/>
    <property type="evidence" value="ECO:0007669"/>
    <property type="project" value="UniProtKB-UniPathway"/>
</dbReference>
<dbReference type="InterPro" id="IPR026046">
    <property type="entry name" value="UBIAD1"/>
</dbReference>
<evidence type="ECO:0000256" key="6">
    <source>
        <dbReference type="ARBA" id="ARBA00022692"/>
    </source>
</evidence>
<dbReference type="Proteomes" id="UP000199400">
    <property type="component" value="Unassembled WGS sequence"/>
</dbReference>
<keyword evidence="7 9" id="KW-1133">Transmembrane helix</keyword>
<feature type="transmembrane region" description="Helical" evidence="9">
    <location>
        <begin position="171"/>
        <end position="193"/>
    </location>
</feature>
<dbReference type="Gene3D" id="1.10.357.140">
    <property type="entry name" value="UbiA prenyltransferase"/>
    <property type="match status" value="1"/>
</dbReference>
<evidence type="ECO:0000256" key="3">
    <source>
        <dbReference type="ARBA" id="ARBA00022428"/>
    </source>
</evidence>
<dbReference type="GO" id="GO:0016020">
    <property type="term" value="C:membrane"/>
    <property type="evidence" value="ECO:0007669"/>
    <property type="project" value="UniProtKB-SubCell"/>
</dbReference>
<dbReference type="CDD" id="cd13962">
    <property type="entry name" value="PT_UbiA_UBIAD1"/>
    <property type="match status" value="1"/>
</dbReference>
<evidence type="ECO:0000256" key="9">
    <source>
        <dbReference type="SAM" id="Phobius"/>
    </source>
</evidence>
<name>A0A1I2AV91_9BACT</name>
<evidence type="ECO:0000256" key="8">
    <source>
        <dbReference type="ARBA" id="ARBA00023136"/>
    </source>
</evidence>